<protein>
    <submittedName>
        <fullName evidence="1">Uncharacterized protein</fullName>
    </submittedName>
</protein>
<organism evidence="1 2">
    <name type="scientific">Zingiber officinale</name>
    <name type="common">Ginger</name>
    <name type="synonym">Amomum zingiber</name>
    <dbReference type="NCBI Taxonomy" id="94328"/>
    <lineage>
        <taxon>Eukaryota</taxon>
        <taxon>Viridiplantae</taxon>
        <taxon>Streptophyta</taxon>
        <taxon>Embryophyta</taxon>
        <taxon>Tracheophyta</taxon>
        <taxon>Spermatophyta</taxon>
        <taxon>Magnoliopsida</taxon>
        <taxon>Liliopsida</taxon>
        <taxon>Zingiberales</taxon>
        <taxon>Zingiberaceae</taxon>
        <taxon>Zingiber</taxon>
    </lineage>
</organism>
<name>A0A8J5HJH0_ZINOF</name>
<accession>A0A8J5HJH0</accession>
<dbReference type="EMBL" id="JACMSC010000004">
    <property type="protein sequence ID" value="KAG6526121.1"/>
    <property type="molecule type" value="Genomic_DNA"/>
</dbReference>
<proteinExistence type="predicted"/>
<evidence type="ECO:0000313" key="1">
    <source>
        <dbReference type="EMBL" id="KAG6526121.1"/>
    </source>
</evidence>
<evidence type="ECO:0000313" key="2">
    <source>
        <dbReference type="Proteomes" id="UP000734854"/>
    </source>
</evidence>
<reference evidence="1 2" key="1">
    <citation type="submission" date="2020-08" db="EMBL/GenBank/DDBJ databases">
        <title>Plant Genome Project.</title>
        <authorList>
            <person name="Zhang R.-G."/>
        </authorList>
    </citation>
    <scope>NUCLEOTIDE SEQUENCE [LARGE SCALE GENOMIC DNA]</scope>
    <source>
        <tissue evidence="1">Rhizome</tissue>
    </source>
</reference>
<keyword evidence="2" id="KW-1185">Reference proteome</keyword>
<comment type="caution">
    <text evidence="1">The sequence shown here is derived from an EMBL/GenBank/DDBJ whole genome shotgun (WGS) entry which is preliminary data.</text>
</comment>
<dbReference type="AlphaFoldDB" id="A0A8J5HJH0"/>
<dbReference type="Proteomes" id="UP000734854">
    <property type="component" value="Unassembled WGS sequence"/>
</dbReference>
<sequence>MAVATSMLMAKNNGNSLESFACIKLMLSSAEKWKKGGIGYIKQAKQIEESLSKQDSVMSEILQVSGFLCVNTREDDTGILFTRGLLLLH</sequence>
<gene>
    <name evidence="1" type="ORF">ZIOFF_016098</name>
</gene>